<organism evidence="1 2">
    <name type="scientific">Fusobacterium mortiferum ATCC 9817</name>
    <dbReference type="NCBI Taxonomy" id="469616"/>
    <lineage>
        <taxon>Bacteria</taxon>
        <taxon>Fusobacteriati</taxon>
        <taxon>Fusobacteriota</taxon>
        <taxon>Fusobacteriia</taxon>
        <taxon>Fusobacteriales</taxon>
        <taxon>Fusobacteriaceae</taxon>
        <taxon>Fusobacterium</taxon>
    </lineage>
</organism>
<protein>
    <recommendedName>
        <fullName evidence="3">MORN repeat protein</fullName>
    </recommendedName>
</protein>
<dbReference type="Gene3D" id="3.90.930.1">
    <property type="match status" value="1"/>
</dbReference>
<dbReference type="Proteomes" id="UP000240258">
    <property type="component" value="Chromosome"/>
</dbReference>
<proteinExistence type="predicted"/>
<dbReference type="PROSITE" id="PS51257">
    <property type="entry name" value="PROKAR_LIPOPROTEIN"/>
    <property type="match status" value="1"/>
</dbReference>
<accession>A0ABM6TUJ7</accession>
<sequence>MIGEYMKKLVILIMMIILMGCGDKEITEKDIKTLTEGEKQALLLINRVTSKNPNIITIKDRLIVDSLIVELYGKGALKGGTKENLESIGLARILKAGGINKSDGFNEIFKKEIKLVKSLRIPQLHTYIIDNYLVSDYENVKIKWKIFKDKNGSFQLTDYLEYYYNNKLVTITKEQEELALEFLKYNPIINGYIEGKQKYIFLDEDDNGNTIALKIEESQNNNITKQIIYNYLGERYIEAEYFKGELPIKVKVYNLLGENTLDFERKEVNGKAKSTFKFFKDGNKIIEFEKDNIIRSFDSEGNVKGTIDLDTGMLDEVDGGYKIQGRHLDKEDMIIYVMDISKLFKIKTLKDVYTNIITGLKVITEYENDKVIKKEVWKDFGKHGESKEWYLNGNLKSTKKYYYGKLIDNSKEYYENGAIKELVKYSSSNIYHYANVKEYYKNGKMKKSYPSLLVAGKRIYDGEVTEYYENGKKKQESTYKTYPPKFDVAYKDGTWKYYNTKGNLEKEEIYKDGELKTINEYKNNNRIKEIQLTENEYKYVQEYKYVDSYSYYIEKKYYLDQNNNLIWNYEEYGLKNYRSYLKLKGEYKNGVREGEWKNMMLMVI</sequence>
<dbReference type="InterPro" id="IPR011652">
    <property type="entry name" value="MORN_2"/>
</dbReference>
<keyword evidence="2" id="KW-1185">Reference proteome</keyword>
<dbReference type="SUPFAM" id="SSF82185">
    <property type="entry name" value="Histone H3 K4-specific methyltransferase SET7/9 N-terminal domain"/>
    <property type="match status" value="1"/>
</dbReference>
<reference evidence="2" key="1">
    <citation type="journal article" date="2018" name="MSphere">
        <title>Fusobacterium Genomics Using MinION and Illumina Sequencing Enables Genome Completion and Correction.</title>
        <authorList>
            <person name="Todd S.M."/>
            <person name="Settlage R.E."/>
            <person name="Lahmers K.K."/>
            <person name="Slade D.J."/>
        </authorList>
    </citation>
    <scope>NUCLEOTIDE SEQUENCE [LARGE SCALE GENOMIC DNA]</scope>
    <source>
        <strain evidence="2">ATCC 9817</strain>
    </source>
</reference>
<dbReference type="EMBL" id="CP028102">
    <property type="protein sequence ID" value="AVQ17802.1"/>
    <property type="molecule type" value="Genomic_DNA"/>
</dbReference>
<name>A0ABM6TUJ7_FUSMR</name>
<evidence type="ECO:0008006" key="3">
    <source>
        <dbReference type="Google" id="ProtNLM"/>
    </source>
</evidence>
<dbReference type="Pfam" id="PF07661">
    <property type="entry name" value="MORN_2"/>
    <property type="match status" value="3"/>
</dbReference>
<gene>
    <name evidence="1" type="ORF">C4N19_01110</name>
</gene>
<evidence type="ECO:0000313" key="2">
    <source>
        <dbReference type="Proteomes" id="UP000240258"/>
    </source>
</evidence>
<evidence type="ECO:0000313" key="1">
    <source>
        <dbReference type="EMBL" id="AVQ17802.1"/>
    </source>
</evidence>